<feature type="domain" description="Immunity protein 63" evidence="1">
    <location>
        <begin position="50"/>
        <end position="121"/>
    </location>
</feature>
<dbReference type="EMBL" id="BMHT01000001">
    <property type="protein sequence ID" value="GGE95268.1"/>
    <property type="molecule type" value="Genomic_DNA"/>
</dbReference>
<sequence>MSIIYSLATLQTWIEAIAEHIQAPAHLLPTYGRSEDFARPHLEVNAAGMHFVVVERGQELERRTTQDLDELLYWVFEGVTFTMAGTYEVAHRVPGQDFRRLLFQHQLLLLGHLSAQWSERQQRHLLAILGDHPFSDD</sequence>
<dbReference type="Proteomes" id="UP000632273">
    <property type="component" value="Unassembled WGS sequence"/>
</dbReference>
<reference evidence="3" key="1">
    <citation type="journal article" date="2019" name="Int. J. Syst. Evol. Microbiol.">
        <title>The Global Catalogue of Microorganisms (GCM) 10K type strain sequencing project: providing services to taxonomists for standard genome sequencing and annotation.</title>
        <authorList>
            <consortium name="The Broad Institute Genomics Platform"/>
            <consortium name="The Broad Institute Genome Sequencing Center for Infectious Disease"/>
            <person name="Wu L."/>
            <person name="Ma J."/>
        </authorList>
    </citation>
    <scope>NUCLEOTIDE SEQUENCE [LARGE SCALE GENOMIC DNA]</scope>
    <source>
        <strain evidence="3">CGMCC 1.15197</strain>
    </source>
</reference>
<accession>A0ABQ1TJ38</accession>
<keyword evidence="3" id="KW-1185">Reference proteome</keyword>
<evidence type="ECO:0000313" key="3">
    <source>
        <dbReference type="Proteomes" id="UP000632273"/>
    </source>
</evidence>
<protein>
    <recommendedName>
        <fullName evidence="1">Immunity protein 63 domain-containing protein</fullName>
    </recommendedName>
</protein>
<dbReference type="Pfam" id="PF15599">
    <property type="entry name" value="Imm63"/>
    <property type="match status" value="1"/>
</dbReference>
<gene>
    <name evidence="2" type="ORF">GCM10011383_02440</name>
</gene>
<evidence type="ECO:0000313" key="2">
    <source>
        <dbReference type="EMBL" id="GGE95268.1"/>
    </source>
</evidence>
<proteinExistence type="predicted"/>
<name>A0ABQ1TJ38_9BACT</name>
<organism evidence="2 3">
    <name type="scientific">Hymenobacter cavernae</name>
    <dbReference type="NCBI Taxonomy" id="2044852"/>
    <lineage>
        <taxon>Bacteria</taxon>
        <taxon>Pseudomonadati</taxon>
        <taxon>Bacteroidota</taxon>
        <taxon>Cytophagia</taxon>
        <taxon>Cytophagales</taxon>
        <taxon>Hymenobacteraceae</taxon>
        <taxon>Hymenobacter</taxon>
    </lineage>
</organism>
<dbReference type="RefSeq" id="WP_188810148.1">
    <property type="nucleotide sequence ID" value="NZ_BMHT01000001.1"/>
</dbReference>
<evidence type="ECO:0000259" key="1">
    <source>
        <dbReference type="Pfam" id="PF15599"/>
    </source>
</evidence>
<dbReference type="InterPro" id="IPR028952">
    <property type="entry name" value="Imm63"/>
</dbReference>
<comment type="caution">
    <text evidence="2">The sequence shown here is derived from an EMBL/GenBank/DDBJ whole genome shotgun (WGS) entry which is preliminary data.</text>
</comment>